<protein>
    <recommendedName>
        <fullName evidence="1">Phosphoribosyltransferase domain-containing protein</fullName>
    </recommendedName>
</protein>
<name>A0A7S3BQ27_9VIRI</name>
<dbReference type="CDD" id="cd06223">
    <property type="entry name" value="PRTases_typeI"/>
    <property type="match status" value="1"/>
</dbReference>
<evidence type="ECO:0000313" key="2">
    <source>
        <dbReference type="EMBL" id="CAE0141985.1"/>
    </source>
</evidence>
<proteinExistence type="predicted"/>
<dbReference type="InterPro" id="IPR029057">
    <property type="entry name" value="PRTase-like"/>
</dbReference>
<dbReference type="InterPro" id="IPR000836">
    <property type="entry name" value="PRTase_dom"/>
</dbReference>
<dbReference type="AlphaFoldDB" id="A0A7S3BQ27"/>
<dbReference type="Pfam" id="PF14681">
    <property type="entry name" value="UPRTase"/>
    <property type="match status" value="1"/>
</dbReference>
<sequence>MLVQRGKGAHEGEGSRVLYTRLPQDIAERKILLLDPILATGNSIIAAIAKLVEFGVRMERIVFICLIAAPEGIRNLFSVYPTITIVTTEVDEGLDARGQVIPGIGNFGDRYFGTDQLDADDLGCDGPQVARNDSVVSMH</sequence>
<reference evidence="2" key="1">
    <citation type="submission" date="2021-01" db="EMBL/GenBank/DDBJ databases">
        <authorList>
            <person name="Corre E."/>
            <person name="Pelletier E."/>
            <person name="Niang G."/>
            <person name="Scheremetjew M."/>
            <person name="Finn R."/>
            <person name="Kale V."/>
            <person name="Holt S."/>
            <person name="Cochrane G."/>
            <person name="Meng A."/>
            <person name="Brown T."/>
            <person name="Cohen L."/>
        </authorList>
    </citation>
    <scope>NUCLEOTIDE SEQUENCE</scope>
    <source>
        <strain evidence="2">RCC927</strain>
    </source>
</reference>
<accession>A0A7S3BQ27</accession>
<feature type="domain" description="Phosphoribosyltransferase" evidence="1">
    <location>
        <begin position="16"/>
        <end position="114"/>
    </location>
</feature>
<organism evidence="2">
    <name type="scientific">Prasinoderma singulare</name>
    <dbReference type="NCBI Taxonomy" id="676789"/>
    <lineage>
        <taxon>Eukaryota</taxon>
        <taxon>Viridiplantae</taxon>
        <taxon>Prasinodermophyta</taxon>
        <taxon>Prasinodermophyceae</taxon>
        <taxon>Prasinodermales</taxon>
        <taxon>Prasinodermaceae</taxon>
        <taxon>Prasinoderma</taxon>
    </lineage>
</organism>
<dbReference type="Gene3D" id="3.40.50.2020">
    <property type="match status" value="1"/>
</dbReference>
<dbReference type="SUPFAM" id="SSF53271">
    <property type="entry name" value="PRTase-like"/>
    <property type="match status" value="1"/>
</dbReference>
<gene>
    <name evidence="2" type="ORF">PSIN1315_LOCUS8641</name>
</gene>
<evidence type="ECO:0000259" key="1">
    <source>
        <dbReference type="Pfam" id="PF14681"/>
    </source>
</evidence>
<dbReference type="EMBL" id="HBHY01013478">
    <property type="protein sequence ID" value="CAE0141985.1"/>
    <property type="molecule type" value="Transcribed_RNA"/>
</dbReference>